<evidence type="ECO:0000313" key="2">
    <source>
        <dbReference type="Proteomes" id="UP000050836"/>
    </source>
</evidence>
<organism evidence="1 2">
    <name type="scientific">Stenotrophomonas pictorum JCM 9942</name>
    <dbReference type="NCBI Taxonomy" id="1236960"/>
    <lineage>
        <taxon>Bacteria</taxon>
        <taxon>Pseudomonadati</taxon>
        <taxon>Pseudomonadota</taxon>
        <taxon>Gammaproteobacteria</taxon>
        <taxon>Lysobacterales</taxon>
        <taxon>Lysobacteraceae</taxon>
        <taxon>Stenotrophomonas</taxon>
    </lineage>
</organism>
<dbReference type="Proteomes" id="UP000050836">
    <property type="component" value="Unassembled WGS sequence"/>
</dbReference>
<keyword evidence="2" id="KW-1185">Reference proteome</keyword>
<evidence type="ECO:0008006" key="3">
    <source>
        <dbReference type="Google" id="ProtNLM"/>
    </source>
</evidence>
<dbReference type="Pfam" id="PF09956">
    <property type="entry name" value="Phage_cement_2"/>
    <property type="match status" value="1"/>
</dbReference>
<dbReference type="InterPro" id="IPR011231">
    <property type="entry name" value="Phage_VT1-Sakai_H0018"/>
</dbReference>
<comment type="caution">
    <text evidence="1">The sequence shown here is derived from an EMBL/GenBank/DDBJ whole genome shotgun (WGS) entry which is preliminary data.</text>
</comment>
<dbReference type="EMBL" id="LLXS01000014">
    <property type="protein sequence ID" value="KRG43215.1"/>
    <property type="molecule type" value="Genomic_DNA"/>
</dbReference>
<reference evidence="1 2" key="1">
    <citation type="submission" date="2015-10" db="EMBL/GenBank/DDBJ databases">
        <title>Genome sequencing and analysis of members of genus Stenotrophomonas.</title>
        <authorList>
            <person name="Patil P.P."/>
            <person name="Midha S."/>
            <person name="Patil P.B."/>
        </authorList>
    </citation>
    <scope>NUCLEOTIDE SEQUENCE [LARGE SCALE GENOMIC DNA]</scope>
    <source>
        <strain evidence="1 2">JCM 9942</strain>
    </source>
</reference>
<accession>A0A0R0AEJ3</accession>
<sequence>MAKNYKFPGAVIDITAAANLASGQAAIVGTLLAVALVDIPSGSKGSAQIEGVFELPKLSTADVTEGAALHWDVSAGQFIVAATAAGDLENCAIAIAAAGNGTTKVLAKLVPGAGALKA</sequence>
<dbReference type="AlphaFoldDB" id="A0A0R0AEJ3"/>
<dbReference type="PIRSF" id="PIRSF030771">
    <property type="entry name" value="UCP030771"/>
    <property type="match status" value="1"/>
</dbReference>
<evidence type="ECO:0000313" key="1">
    <source>
        <dbReference type="EMBL" id="KRG43215.1"/>
    </source>
</evidence>
<proteinExistence type="predicted"/>
<dbReference type="RefSeq" id="WP_054658806.1">
    <property type="nucleotide sequence ID" value="NZ_BAZI01000108.1"/>
</dbReference>
<gene>
    <name evidence="1" type="ORF">ARC78_07570</name>
</gene>
<protein>
    <recommendedName>
        <fullName evidence="3">Recombinase RecA</fullName>
    </recommendedName>
</protein>
<dbReference type="OrthoDB" id="8908564at2"/>
<name>A0A0R0AEJ3_9GAMM</name>